<dbReference type="AlphaFoldDB" id="L9ZUE2"/>
<reference evidence="1 2" key="1">
    <citation type="journal article" date="2014" name="PLoS Genet.">
        <title>Phylogenetically driven sequencing of extremely halophilic archaea reveals strategies for static and dynamic osmo-response.</title>
        <authorList>
            <person name="Becker E.A."/>
            <person name="Seitzer P.M."/>
            <person name="Tritt A."/>
            <person name="Larsen D."/>
            <person name="Krusor M."/>
            <person name="Yao A.I."/>
            <person name="Wu D."/>
            <person name="Madern D."/>
            <person name="Eisen J.A."/>
            <person name="Darling A.E."/>
            <person name="Facciotti M.T."/>
        </authorList>
    </citation>
    <scope>NUCLEOTIDE SEQUENCE [LARGE SCALE GENOMIC DNA]</scope>
    <source>
        <strain evidence="1 2">DSM 12281</strain>
    </source>
</reference>
<dbReference type="STRING" id="1230458.C484_13116"/>
<protein>
    <submittedName>
        <fullName evidence="1">Uncharacterized protein</fullName>
    </submittedName>
</protein>
<keyword evidence="2" id="KW-1185">Reference proteome</keyword>
<evidence type="ECO:0000313" key="2">
    <source>
        <dbReference type="Proteomes" id="UP000011648"/>
    </source>
</evidence>
<proteinExistence type="predicted"/>
<dbReference type="RefSeq" id="WP_006826332.1">
    <property type="nucleotide sequence ID" value="NZ_AOIL01000048.1"/>
</dbReference>
<evidence type="ECO:0000313" key="1">
    <source>
        <dbReference type="EMBL" id="ELY89944.1"/>
    </source>
</evidence>
<dbReference type="EMBL" id="AOIL01000048">
    <property type="protein sequence ID" value="ELY89944.1"/>
    <property type="molecule type" value="Genomic_DNA"/>
</dbReference>
<dbReference type="OrthoDB" id="303910at2157"/>
<accession>L9ZUE2</accession>
<dbReference type="PATRIC" id="fig|1230458.4.peg.2646"/>
<gene>
    <name evidence="1" type="ORF">C484_13116</name>
</gene>
<dbReference type="Proteomes" id="UP000011648">
    <property type="component" value="Unassembled WGS sequence"/>
</dbReference>
<comment type="caution">
    <text evidence="1">The sequence shown here is derived from an EMBL/GenBank/DDBJ whole genome shotgun (WGS) entry which is preliminary data.</text>
</comment>
<organism evidence="1 2">
    <name type="scientific">Natrialba taiwanensis DSM 12281</name>
    <dbReference type="NCBI Taxonomy" id="1230458"/>
    <lineage>
        <taxon>Archaea</taxon>
        <taxon>Methanobacteriati</taxon>
        <taxon>Methanobacteriota</taxon>
        <taxon>Stenosarchaea group</taxon>
        <taxon>Halobacteria</taxon>
        <taxon>Halobacteriales</taxon>
        <taxon>Natrialbaceae</taxon>
        <taxon>Natrialba</taxon>
    </lineage>
</organism>
<name>L9ZUE2_9EURY</name>
<sequence length="135" mass="15213">MATSDTAPETEAVVEEYVLGVRIVTTDAGERYRFEAPEHTEIVFDSPEDARRYADVYFDVNGFVEEGTGERGVPPEVVQAGKDTLATYLVTLPWADVNWVASFYGATPTEIERYLSWVRDRATEIRTQVADRDVE</sequence>